<organism evidence="2 3">
    <name type="scientific">Glossina pallidipes</name>
    <name type="common">Tsetse fly</name>
    <dbReference type="NCBI Taxonomy" id="7398"/>
    <lineage>
        <taxon>Eukaryota</taxon>
        <taxon>Metazoa</taxon>
        <taxon>Ecdysozoa</taxon>
        <taxon>Arthropoda</taxon>
        <taxon>Hexapoda</taxon>
        <taxon>Insecta</taxon>
        <taxon>Pterygota</taxon>
        <taxon>Neoptera</taxon>
        <taxon>Endopterygota</taxon>
        <taxon>Diptera</taxon>
        <taxon>Brachycera</taxon>
        <taxon>Muscomorpha</taxon>
        <taxon>Hippoboscoidea</taxon>
        <taxon>Glossinidae</taxon>
        <taxon>Glossina</taxon>
    </lineage>
</organism>
<dbReference type="EnsemblMetazoa" id="GPAI047268-RA">
    <property type="protein sequence ID" value="GPAI047268-PA"/>
    <property type="gene ID" value="GPAI047268"/>
</dbReference>
<dbReference type="VEuPathDB" id="VectorBase:GPAI047268"/>
<sequence length="107" mass="11938">MAGFSQEEISASGLNVLSTFLCIYVFLVETCTVSYSYSGTTYVFFKCLAHLLRATVTVALIMETTTTTKVALFTVAMILLVVLVMVKILTYWRQYDLDLLLTNANTL</sequence>
<protein>
    <submittedName>
        <fullName evidence="2">Uncharacterized protein</fullName>
    </submittedName>
</protein>
<keyword evidence="1" id="KW-0812">Transmembrane</keyword>
<name>A0A1B0AIW6_GLOPL</name>
<keyword evidence="1" id="KW-0472">Membrane</keyword>
<evidence type="ECO:0000256" key="1">
    <source>
        <dbReference type="SAM" id="Phobius"/>
    </source>
</evidence>
<keyword evidence="3" id="KW-1185">Reference proteome</keyword>
<proteinExistence type="predicted"/>
<reference evidence="3" key="1">
    <citation type="submission" date="2014-03" db="EMBL/GenBank/DDBJ databases">
        <authorList>
            <person name="Aksoy S."/>
            <person name="Warren W."/>
            <person name="Wilson R.K."/>
        </authorList>
    </citation>
    <scope>NUCLEOTIDE SEQUENCE [LARGE SCALE GENOMIC DNA]</scope>
    <source>
        <strain evidence="3">IAEA</strain>
    </source>
</reference>
<dbReference type="AlphaFoldDB" id="A0A1B0AIW6"/>
<evidence type="ECO:0000313" key="3">
    <source>
        <dbReference type="Proteomes" id="UP000092445"/>
    </source>
</evidence>
<dbReference type="Proteomes" id="UP000092445">
    <property type="component" value="Unassembled WGS sequence"/>
</dbReference>
<reference evidence="2" key="2">
    <citation type="submission" date="2020-05" db="UniProtKB">
        <authorList>
            <consortium name="EnsemblMetazoa"/>
        </authorList>
    </citation>
    <scope>IDENTIFICATION</scope>
    <source>
        <strain evidence="2">IAEA</strain>
    </source>
</reference>
<feature type="transmembrane region" description="Helical" evidence="1">
    <location>
        <begin position="12"/>
        <end position="37"/>
    </location>
</feature>
<keyword evidence="1" id="KW-1133">Transmembrane helix</keyword>
<feature type="transmembrane region" description="Helical" evidence="1">
    <location>
        <begin position="70"/>
        <end position="92"/>
    </location>
</feature>
<accession>A0A1B0AIW6</accession>
<evidence type="ECO:0000313" key="2">
    <source>
        <dbReference type="EnsemblMetazoa" id="GPAI047268-PA"/>
    </source>
</evidence>